<feature type="transmembrane region" description="Helical" evidence="1">
    <location>
        <begin position="78"/>
        <end position="100"/>
    </location>
</feature>
<keyword evidence="1" id="KW-0812">Transmembrane</keyword>
<evidence type="ECO:0000256" key="1">
    <source>
        <dbReference type="SAM" id="Phobius"/>
    </source>
</evidence>
<comment type="caution">
    <text evidence="3">The sequence shown here is derived from an EMBL/GenBank/DDBJ whole genome shotgun (WGS) entry which is preliminary data.</text>
</comment>
<reference evidence="3 4" key="1">
    <citation type="submission" date="2018-07" db="EMBL/GenBank/DDBJ databases">
        <title>Genomic Encyclopedia of Type Strains, Phase IV (KMG-IV): sequencing the most valuable type-strain genomes for metagenomic binning, comparative biology and taxonomic classification.</title>
        <authorList>
            <person name="Goeker M."/>
        </authorList>
    </citation>
    <scope>NUCLEOTIDE SEQUENCE [LARGE SCALE GENOMIC DNA]</scope>
    <source>
        <strain evidence="3 4">DSM 27016</strain>
    </source>
</reference>
<evidence type="ECO:0000313" key="3">
    <source>
        <dbReference type="EMBL" id="RCX18301.1"/>
    </source>
</evidence>
<dbReference type="Proteomes" id="UP000253034">
    <property type="component" value="Unassembled WGS sequence"/>
</dbReference>
<accession>A0A369BA72</accession>
<dbReference type="EMBL" id="QPJT01000005">
    <property type="protein sequence ID" value="RCX18301.1"/>
    <property type="molecule type" value="Genomic_DNA"/>
</dbReference>
<dbReference type="RefSeq" id="WP_114296853.1">
    <property type="nucleotide sequence ID" value="NZ_QPJT01000005.1"/>
</dbReference>
<name>A0A369BA72_9FIRM</name>
<dbReference type="OrthoDB" id="1683445at2"/>
<keyword evidence="4" id="KW-1185">Reference proteome</keyword>
<dbReference type="InterPro" id="IPR012340">
    <property type="entry name" value="NA-bd_OB-fold"/>
</dbReference>
<protein>
    <submittedName>
        <fullName evidence="3">NfeD-like partner-binding protein</fullName>
    </submittedName>
</protein>
<keyword evidence="1" id="KW-1133">Transmembrane helix</keyword>
<organism evidence="3 4">
    <name type="scientific">Anaerobacterium chartisolvens</name>
    <dbReference type="NCBI Taxonomy" id="1297424"/>
    <lineage>
        <taxon>Bacteria</taxon>
        <taxon>Bacillati</taxon>
        <taxon>Bacillota</taxon>
        <taxon>Clostridia</taxon>
        <taxon>Eubacteriales</taxon>
        <taxon>Oscillospiraceae</taxon>
        <taxon>Anaerobacterium</taxon>
    </lineage>
</organism>
<dbReference type="Gene3D" id="2.40.50.140">
    <property type="entry name" value="Nucleic acid-binding proteins"/>
    <property type="match status" value="1"/>
</dbReference>
<feature type="transmembrane region" description="Helical" evidence="1">
    <location>
        <begin position="50"/>
        <end position="69"/>
    </location>
</feature>
<feature type="domain" description="Membrane protein NfeD2 N-terminal transmembrane" evidence="2">
    <location>
        <begin position="4"/>
        <end position="102"/>
    </location>
</feature>
<keyword evidence="1" id="KW-0472">Membrane</keyword>
<gene>
    <name evidence="3" type="ORF">DFR58_10560</name>
</gene>
<proteinExistence type="predicted"/>
<dbReference type="InterPro" id="IPR058653">
    <property type="entry name" value="NfeD2_TM"/>
</dbReference>
<evidence type="ECO:0000313" key="4">
    <source>
        <dbReference type="Proteomes" id="UP000253034"/>
    </source>
</evidence>
<sequence>MLYLYIGCFTFGAAYSILSLLLGGHSADHGGVDHAHGADSDVPSPLNPIVISSAVTVFGAVGIISKLAFKMGDLLSSAFALGFAGIVGAAIFFGIVKLMYGSQSDSTFSQNDLVGMDAEVTIPIPYKGMGEIACSINGTRYSMAARDAEGGEIQRGEPVKIKEIAGNTAVVGKKITIDSLEEYDREENCFNEELKYKN</sequence>
<evidence type="ECO:0000259" key="2">
    <source>
        <dbReference type="Pfam" id="PF25842"/>
    </source>
</evidence>
<dbReference type="Pfam" id="PF25842">
    <property type="entry name" value="NfeD_TM"/>
    <property type="match status" value="1"/>
</dbReference>
<dbReference type="AlphaFoldDB" id="A0A369BA72"/>